<dbReference type="OrthoDB" id="1933443at2759"/>
<keyword evidence="3" id="KW-1185">Reference proteome</keyword>
<dbReference type="Proteomes" id="UP000663760">
    <property type="component" value="Chromosome 7"/>
</dbReference>
<evidence type="ECO:0000259" key="1">
    <source>
        <dbReference type="PROSITE" id="PS51297"/>
    </source>
</evidence>
<dbReference type="AlphaFoldDB" id="A0A7I8KPW2"/>
<accession>A0A7I8KPW2</accession>
<dbReference type="PROSITE" id="PS51297">
    <property type="entry name" value="K_BOX"/>
    <property type="match status" value="1"/>
</dbReference>
<dbReference type="InterPro" id="IPR002487">
    <property type="entry name" value="TF_Kbox"/>
</dbReference>
<evidence type="ECO:0000313" key="3">
    <source>
        <dbReference type="Proteomes" id="UP000663760"/>
    </source>
</evidence>
<name>A0A7I8KPW2_SPIIN</name>
<dbReference type="EMBL" id="LR746270">
    <property type="protein sequence ID" value="CAA7399356.1"/>
    <property type="molecule type" value="Genomic_DNA"/>
</dbReference>
<reference evidence="2" key="1">
    <citation type="submission" date="2020-02" db="EMBL/GenBank/DDBJ databases">
        <authorList>
            <person name="Scholz U."/>
            <person name="Mascher M."/>
            <person name="Fiebig A."/>
        </authorList>
    </citation>
    <scope>NUCLEOTIDE SEQUENCE</scope>
</reference>
<gene>
    <name evidence="2" type="ORF">SI8410_07010026</name>
</gene>
<dbReference type="GO" id="GO:0005634">
    <property type="term" value="C:nucleus"/>
    <property type="evidence" value="ECO:0007669"/>
    <property type="project" value="InterPro"/>
</dbReference>
<proteinExistence type="predicted"/>
<sequence>MERILQRYELYSGPERELVVPDPELQGSWCFESNQLKAKVEALQKAQRHFMGEDLESLNIKELQHLEQLVEVGLNQVITRKSHLQFDSISDIQRKVVALQEENNMMWVTLKEKEQAALSLSHHHSLWDHPQHQPLYQSATSTSSSPPSFTVTDSPPTALNIGFLQPTVEEPALPPATKLPAWMLSHKNG</sequence>
<protein>
    <recommendedName>
        <fullName evidence="1">K-box domain-containing protein</fullName>
    </recommendedName>
</protein>
<organism evidence="2 3">
    <name type="scientific">Spirodela intermedia</name>
    <name type="common">Intermediate duckweed</name>
    <dbReference type="NCBI Taxonomy" id="51605"/>
    <lineage>
        <taxon>Eukaryota</taxon>
        <taxon>Viridiplantae</taxon>
        <taxon>Streptophyta</taxon>
        <taxon>Embryophyta</taxon>
        <taxon>Tracheophyta</taxon>
        <taxon>Spermatophyta</taxon>
        <taxon>Magnoliopsida</taxon>
        <taxon>Liliopsida</taxon>
        <taxon>Araceae</taxon>
        <taxon>Lemnoideae</taxon>
        <taxon>Spirodela</taxon>
    </lineage>
</organism>
<feature type="domain" description="K-box" evidence="1">
    <location>
        <begin position="26"/>
        <end position="116"/>
    </location>
</feature>
<dbReference type="GO" id="GO:0003700">
    <property type="term" value="F:DNA-binding transcription factor activity"/>
    <property type="evidence" value="ECO:0007669"/>
    <property type="project" value="InterPro"/>
</dbReference>
<evidence type="ECO:0000313" key="2">
    <source>
        <dbReference type="EMBL" id="CAA7399356.1"/>
    </source>
</evidence>
<dbReference type="Pfam" id="PF01486">
    <property type="entry name" value="K-box"/>
    <property type="match status" value="1"/>
</dbReference>